<organism evidence="6 7">
    <name type="scientific">Nematostella vectensis</name>
    <name type="common">Starlet sea anemone</name>
    <dbReference type="NCBI Taxonomy" id="45351"/>
    <lineage>
        <taxon>Eukaryota</taxon>
        <taxon>Metazoa</taxon>
        <taxon>Cnidaria</taxon>
        <taxon>Anthozoa</taxon>
        <taxon>Hexacorallia</taxon>
        <taxon>Actiniaria</taxon>
        <taxon>Edwardsiidae</taxon>
        <taxon>Nematostella</taxon>
    </lineage>
</organism>
<dbReference type="AlphaFoldDB" id="A7SFT0"/>
<feature type="compositionally biased region" description="Polar residues" evidence="4">
    <location>
        <begin position="864"/>
        <end position="874"/>
    </location>
</feature>
<keyword evidence="2 3" id="KW-0694">RNA-binding</keyword>
<reference evidence="6 7" key="1">
    <citation type="journal article" date="2007" name="Science">
        <title>Sea anemone genome reveals ancestral eumetazoan gene repertoire and genomic organization.</title>
        <authorList>
            <person name="Putnam N.H."/>
            <person name="Srivastava M."/>
            <person name="Hellsten U."/>
            <person name="Dirks B."/>
            <person name="Chapman J."/>
            <person name="Salamov A."/>
            <person name="Terry A."/>
            <person name="Shapiro H."/>
            <person name="Lindquist E."/>
            <person name="Kapitonov V.V."/>
            <person name="Jurka J."/>
            <person name="Genikhovich G."/>
            <person name="Grigoriev I.V."/>
            <person name="Lucas S.M."/>
            <person name="Steele R.E."/>
            <person name="Finnerty J.R."/>
            <person name="Technau U."/>
            <person name="Martindale M.Q."/>
            <person name="Rokhsar D.S."/>
        </authorList>
    </citation>
    <scope>NUCLEOTIDE SEQUENCE [LARGE SCALE GENOMIC DNA]</scope>
    <source>
        <strain evidence="7">CH2 X CH6</strain>
    </source>
</reference>
<evidence type="ECO:0000256" key="2">
    <source>
        <dbReference type="ARBA" id="ARBA00022884"/>
    </source>
</evidence>
<keyword evidence="7" id="KW-1185">Reference proteome</keyword>
<dbReference type="EMBL" id="DS469646">
    <property type="protein sequence ID" value="EDO37465.1"/>
    <property type="molecule type" value="Genomic_DNA"/>
</dbReference>
<dbReference type="GO" id="GO:0070877">
    <property type="term" value="C:microprocessor complex"/>
    <property type="evidence" value="ECO:0000318"/>
    <property type="project" value="GO_Central"/>
</dbReference>
<sequence>MAADQLIKNVDLDSYPSHGFKSLLQEYCQKMKIDYPSYRTSQCDDGTSKYLGHFVSNVLAVGQNFTGGYCSKRKAAEQDAAKQALKNIQQTLISSTPSSQNIATYSNPSIITNTNNSQANLSQSLESSFTPQHQTTPIKSYKNILQEFAQGSAKLLPSYTVDTTNSGFIAEVNFEGVRYKSKIAHSTKKAAEQNAAESALQALGLVRDSPSETVVSEKFESVLKNTPAKNDFTGCSKDQLYLSSPAINISYKSYLQEHVVQRGWRGPSYMTTYHQGGAQTVVQFCGKSLTGKPASTKKLSEQLAAREALVNLGFSDPELLNDIIIKKKYKTKEKKIAECTQTNSPANTLQLRTLDPDELLFQTLLPVITKRNTADDEENDYPPAKRCKLGYNTAQGYNIEGACAPLLPTPSQSDVLSVGEVWKEKKNVVLVGNSETSFILFCSRVASMCQLMNTRTMELVNLEPGHRIVGLDGEFVEYQGKVALRAERCADVEIPDSPDPVLTSCGVLLLSAQQQENAHQVLLQRCIFSSAFLNVGHTLAMFLRRTVRGLPVQLNVDELTADIKYWLSWELHDIMEMDLSRIRCGTHALTKTVSERVPDVLKHPLPPPLQELQHGFQARAKEEFRRRENLNIPFDDVHPWGPPKGNFRHKIITTGLHIETPVECAVRELREESGIVLDPSDLLDVAYIDLPQRANPNPHIGDTVRYFLYLHNPQTEDLVTSYFNSGSYFLNQQAELAAKMPSPSSSASPCFTSGAENFDNSGLNTSHEQHITSSFTSTPLPSALEYCNPDHVTTGRLNLPAAPQATHTLYYDNTGSPWEVAGALEGANFCTEDEVWNDESQQKRGVKRRHSETNYTSFYDMATPQKSTTRQGSVTPGGSGVEATPVGGRVEGSSPQTQSPQVYGSLHEECAWFYLDEARRKSPVFEEIFNTKDFQQLLALANAVNKTQT</sequence>
<feature type="domain" description="DRBM" evidence="5">
    <location>
        <begin position="140"/>
        <end position="205"/>
    </location>
</feature>
<dbReference type="Gene3D" id="3.30.160.20">
    <property type="match status" value="3"/>
</dbReference>
<name>A7SFT0_NEMVE</name>
<protein>
    <recommendedName>
        <fullName evidence="5">DRBM domain-containing protein</fullName>
    </recommendedName>
</protein>
<proteinExistence type="predicted"/>
<dbReference type="PROSITE" id="PS50137">
    <property type="entry name" value="DS_RBD"/>
    <property type="match status" value="2"/>
</dbReference>
<dbReference type="GO" id="GO:0003723">
    <property type="term" value="F:RNA binding"/>
    <property type="evidence" value="ECO:0007669"/>
    <property type="project" value="UniProtKB-UniRule"/>
</dbReference>
<evidence type="ECO:0000256" key="3">
    <source>
        <dbReference type="PROSITE-ProRule" id="PRU00266"/>
    </source>
</evidence>
<dbReference type="InterPro" id="IPR014720">
    <property type="entry name" value="dsRBD_dom"/>
</dbReference>
<accession>A7SFT0</accession>
<evidence type="ECO:0000256" key="4">
    <source>
        <dbReference type="SAM" id="MobiDB-lite"/>
    </source>
</evidence>
<gene>
    <name evidence="6" type="ORF">NEMVEDRAFT_v1g244969</name>
</gene>
<dbReference type="PANTHER" id="PTHR46031">
    <property type="match status" value="1"/>
</dbReference>
<feature type="domain" description="DRBM" evidence="5">
    <location>
        <begin position="19"/>
        <end position="90"/>
    </location>
</feature>
<dbReference type="SMART" id="SM00358">
    <property type="entry name" value="DSRM"/>
    <property type="match status" value="3"/>
</dbReference>
<dbReference type="Gene3D" id="3.90.79.10">
    <property type="entry name" value="Nucleoside Triphosphate Pyrophosphohydrolase"/>
    <property type="match status" value="1"/>
</dbReference>
<dbReference type="Pfam" id="PF00035">
    <property type="entry name" value="dsrm"/>
    <property type="match status" value="3"/>
</dbReference>
<evidence type="ECO:0000256" key="1">
    <source>
        <dbReference type="ARBA" id="ARBA00022737"/>
    </source>
</evidence>
<dbReference type="GO" id="GO:0005634">
    <property type="term" value="C:nucleus"/>
    <property type="evidence" value="ECO:0000318"/>
    <property type="project" value="GO_Central"/>
</dbReference>
<dbReference type="GO" id="GO:0031053">
    <property type="term" value="P:primary miRNA processing"/>
    <property type="evidence" value="ECO:0000318"/>
    <property type="project" value="GO_Central"/>
</dbReference>
<dbReference type="OMA" id="PKGNFRH"/>
<dbReference type="GO" id="GO:0004525">
    <property type="term" value="F:ribonuclease III activity"/>
    <property type="evidence" value="ECO:0000318"/>
    <property type="project" value="GO_Central"/>
</dbReference>
<dbReference type="Proteomes" id="UP000001593">
    <property type="component" value="Unassembled WGS sequence"/>
</dbReference>
<dbReference type="HOGENOM" id="CLU_310207_0_0_1"/>
<dbReference type="SUPFAM" id="SSF55811">
    <property type="entry name" value="Nudix"/>
    <property type="match status" value="1"/>
</dbReference>
<evidence type="ECO:0000313" key="7">
    <source>
        <dbReference type="Proteomes" id="UP000001593"/>
    </source>
</evidence>
<evidence type="ECO:0000313" key="6">
    <source>
        <dbReference type="EMBL" id="EDO37465.1"/>
    </source>
</evidence>
<dbReference type="STRING" id="45351.A7SFT0"/>
<evidence type="ECO:0000259" key="5">
    <source>
        <dbReference type="PROSITE" id="PS50137"/>
    </source>
</evidence>
<feature type="region of interest" description="Disordered" evidence="4">
    <location>
        <begin position="863"/>
        <end position="901"/>
    </location>
</feature>
<dbReference type="InParanoid" id="A7SFT0"/>
<dbReference type="PANTHER" id="PTHR46031:SF37">
    <property type="entry name" value="DRBM DOMAIN-CONTAINING PROTEIN"/>
    <property type="match status" value="1"/>
</dbReference>
<dbReference type="SUPFAM" id="SSF54768">
    <property type="entry name" value="dsRNA-binding domain-like"/>
    <property type="match status" value="3"/>
</dbReference>
<keyword evidence="1" id="KW-0677">Repeat</keyword>
<dbReference type="InterPro" id="IPR015797">
    <property type="entry name" value="NUDIX_hydrolase-like_dom_sf"/>
</dbReference>
<dbReference type="GO" id="GO:0031054">
    <property type="term" value="P:pre-miRNA processing"/>
    <property type="evidence" value="ECO:0000318"/>
    <property type="project" value="GO_Central"/>
</dbReference>